<organism evidence="2 3">
    <name type="scientific">Ichthyophthirius multifiliis</name>
    <name type="common">White spot disease agent</name>
    <name type="synonym">Ich</name>
    <dbReference type="NCBI Taxonomy" id="5932"/>
    <lineage>
        <taxon>Eukaryota</taxon>
        <taxon>Sar</taxon>
        <taxon>Alveolata</taxon>
        <taxon>Ciliophora</taxon>
        <taxon>Intramacronucleata</taxon>
        <taxon>Oligohymenophorea</taxon>
        <taxon>Hymenostomatida</taxon>
        <taxon>Ophryoglenina</taxon>
        <taxon>Ichthyophthirius</taxon>
    </lineage>
</organism>
<dbReference type="Proteomes" id="UP000008983">
    <property type="component" value="Unassembled WGS sequence"/>
</dbReference>
<keyword evidence="3" id="KW-1185">Reference proteome</keyword>
<keyword evidence="1" id="KW-0812">Transmembrane</keyword>
<dbReference type="GeneID" id="14905613"/>
<evidence type="ECO:0000313" key="3">
    <source>
        <dbReference type="Proteomes" id="UP000008983"/>
    </source>
</evidence>
<name>G0QZ43_ICHMU</name>
<feature type="transmembrane region" description="Helical" evidence="1">
    <location>
        <begin position="222"/>
        <end position="244"/>
    </location>
</feature>
<dbReference type="RefSeq" id="XP_004030746.1">
    <property type="nucleotide sequence ID" value="XM_004030698.1"/>
</dbReference>
<proteinExistence type="predicted"/>
<feature type="transmembrane region" description="Helical" evidence="1">
    <location>
        <begin position="129"/>
        <end position="147"/>
    </location>
</feature>
<dbReference type="EMBL" id="GL984137">
    <property type="protein sequence ID" value="EGR29510.1"/>
    <property type="molecule type" value="Genomic_DNA"/>
</dbReference>
<keyword evidence="1" id="KW-0472">Membrane</keyword>
<evidence type="ECO:0000313" key="2">
    <source>
        <dbReference type="EMBL" id="EGR29510.1"/>
    </source>
</evidence>
<dbReference type="AlphaFoldDB" id="G0QZ43"/>
<protein>
    <recommendedName>
        <fullName evidence="4">Transmembrane protein</fullName>
    </recommendedName>
</protein>
<gene>
    <name evidence="2" type="ORF">IMG5_154310</name>
</gene>
<dbReference type="InParanoid" id="G0QZ43"/>
<accession>G0QZ43</accession>
<evidence type="ECO:0008006" key="4">
    <source>
        <dbReference type="Google" id="ProtNLM"/>
    </source>
</evidence>
<sequence>MRKIQIYRIFLFIQLIFVQIIHQNKCKYLFIYIQQQFIQCKIVKKIMLHQIKSIIQIHVISISFVNQQLFQQKQVKRVLKKLVFSNQLAKVQKLFSENIMKVIFIFSTKDLFSKFQLIQYMISKEKNTTLNNLIFFLFILSLINFYIKFSHFIIQVLPFLGFNQFPIDILCLLCLTMINNGNYIIKQYQICQISLTKLWKILLKIQNWQKPFIKALQESYQLFFMIGLIFFLYILMILLNLSLISTFKQRILFCLLFQNQ</sequence>
<keyword evidence="1" id="KW-1133">Transmembrane helix</keyword>
<evidence type="ECO:0000256" key="1">
    <source>
        <dbReference type="SAM" id="Phobius"/>
    </source>
</evidence>
<reference evidence="2 3" key="1">
    <citation type="submission" date="2011-07" db="EMBL/GenBank/DDBJ databases">
        <authorList>
            <person name="Coyne R."/>
            <person name="Brami D."/>
            <person name="Johnson J."/>
            <person name="Hostetler J."/>
            <person name="Hannick L."/>
            <person name="Clark T."/>
            <person name="Cassidy-Hanley D."/>
            <person name="Inman J."/>
        </authorList>
    </citation>
    <scope>NUCLEOTIDE SEQUENCE [LARGE SCALE GENOMIC DNA]</scope>
    <source>
        <strain evidence="2 3">G5</strain>
    </source>
</reference>